<dbReference type="EMBL" id="BJUB01000014">
    <property type="protein sequence ID" value="GEK23256.1"/>
    <property type="molecule type" value="Genomic_DNA"/>
</dbReference>
<evidence type="ECO:0000313" key="3">
    <source>
        <dbReference type="EMBL" id="GEK23256.1"/>
    </source>
</evidence>
<feature type="region of interest" description="Disordered" evidence="1">
    <location>
        <begin position="201"/>
        <end position="223"/>
    </location>
</feature>
<evidence type="ECO:0000256" key="1">
    <source>
        <dbReference type="SAM" id="MobiDB-lite"/>
    </source>
</evidence>
<sequence>MLLLLSLIGFLALAASIVVRWLRRRVDVLGRIAPFPAISVGLSLALALGCAVPMALEAWLEHRLEAAASEVAGVPVQVDCQSLGQAFVDVGQELGYVRWGPDGVPERSTLIKVRVCNDLRAWLASSTSDPTLDQVVAVHVLTHETMHMVGIVNEARTECAAVQRDAATAVALGASPAQAQALAVRYWTEVYPRMPSDYRGGCGPGGEHDEGRPGAPWLAGPTP</sequence>
<feature type="transmembrane region" description="Helical" evidence="2">
    <location>
        <begin position="32"/>
        <end position="56"/>
    </location>
</feature>
<reference evidence="3 4" key="1">
    <citation type="submission" date="2019-07" db="EMBL/GenBank/DDBJ databases">
        <title>Whole genome shotgun sequence of Cellulomonas xylanilytica NBRC 101102.</title>
        <authorList>
            <person name="Hosoyama A."/>
            <person name="Uohara A."/>
            <person name="Ohji S."/>
            <person name="Ichikawa N."/>
        </authorList>
    </citation>
    <scope>NUCLEOTIDE SEQUENCE [LARGE SCALE GENOMIC DNA]</scope>
    <source>
        <strain evidence="3 4">NBRC 101102</strain>
    </source>
</reference>
<dbReference type="RefSeq" id="WP_146930752.1">
    <property type="nucleotide sequence ID" value="NZ_BJUB01000014.1"/>
</dbReference>
<protein>
    <submittedName>
        <fullName evidence="3">Uncharacterized protein</fullName>
    </submittedName>
</protein>
<keyword evidence="2" id="KW-0812">Transmembrane</keyword>
<keyword evidence="2" id="KW-0472">Membrane</keyword>
<dbReference type="Proteomes" id="UP000321118">
    <property type="component" value="Unassembled WGS sequence"/>
</dbReference>
<dbReference type="AlphaFoldDB" id="A0A510V927"/>
<keyword evidence="4" id="KW-1185">Reference proteome</keyword>
<accession>A0A510V927</accession>
<evidence type="ECO:0000313" key="4">
    <source>
        <dbReference type="Proteomes" id="UP000321118"/>
    </source>
</evidence>
<proteinExistence type="predicted"/>
<organism evidence="3 4">
    <name type="scientific">Cellulomonas xylanilytica</name>
    <dbReference type="NCBI Taxonomy" id="233583"/>
    <lineage>
        <taxon>Bacteria</taxon>
        <taxon>Bacillati</taxon>
        <taxon>Actinomycetota</taxon>
        <taxon>Actinomycetes</taxon>
        <taxon>Micrococcales</taxon>
        <taxon>Cellulomonadaceae</taxon>
        <taxon>Cellulomonas</taxon>
    </lineage>
</organism>
<gene>
    <name evidence="3" type="ORF">CXY01_37760</name>
</gene>
<comment type="caution">
    <text evidence="3">The sequence shown here is derived from an EMBL/GenBank/DDBJ whole genome shotgun (WGS) entry which is preliminary data.</text>
</comment>
<evidence type="ECO:0000256" key="2">
    <source>
        <dbReference type="SAM" id="Phobius"/>
    </source>
</evidence>
<name>A0A510V927_9CELL</name>
<keyword evidence="2" id="KW-1133">Transmembrane helix</keyword>
<dbReference type="OrthoDB" id="4828595at2"/>